<evidence type="ECO:0000256" key="4">
    <source>
        <dbReference type="ARBA" id="ARBA00022692"/>
    </source>
</evidence>
<dbReference type="PANTHER" id="PTHR31585">
    <property type="entry name" value="FOLATE-BIOPTERIN TRANSPORTER 1, CHLOROPLASTIC"/>
    <property type="match status" value="1"/>
</dbReference>
<dbReference type="VEuPathDB" id="FungiDB:AeMF1_000731"/>
<evidence type="ECO:0000256" key="6">
    <source>
        <dbReference type="ARBA" id="ARBA00023136"/>
    </source>
</evidence>
<dbReference type="Gene3D" id="1.20.1250.20">
    <property type="entry name" value="MFS general substrate transporter like domains"/>
    <property type="match status" value="1"/>
</dbReference>
<feature type="transmembrane region" description="Helical" evidence="7">
    <location>
        <begin position="91"/>
        <end position="111"/>
    </location>
</feature>
<evidence type="ECO:0000256" key="1">
    <source>
        <dbReference type="ARBA" id="ARBA00004141"/>
    </source>
</evidence>
<keyword evidence="9" id="KW-1185">Reference proteome</keyword>
<sequence length="578" mass="62929">MAPRDDLFDNETTPLVSTKISIQENFITDQRIDEEAGVVALDSLEAVGLFAQFGGAGFLMTFFPALGYPIFNVYLAMDGYQTASYGVLVNLGWSFKFIFGILSDCFPIYGYHRKSWMLVGWIFSIGCLLMMVFVPFGAPYCDRAATKAAAAATLCTTPIASVSQSELLKYFNLQAPDQGSFFIVLSMIVSFGYVLVEVCAEVMAIEYSQREPIAMRGRVQSMAYACRYAGGLPAHLILALGLNGVQYNGSFTFSLAPNAIYATALVPCIVAAIAAIFFVQDRHHSIPLTGSSSSSSFLTIPTWWRSFWTLLERQAMWQMCIFQLASTTLRGVMATPLNPIRAYWSHVEPAASSISSVVGVIVITSSLTLMHRHGLHWNWRACLAIATIATVVIDATAVLLTTWNIIRNQWFFVSLTMAGEIPDAFNSVIGSVISADLSDASIAGATQGLLSTMINLAWPIAAMIYNIFDSFFDVGQDAIKTDSTAVRRDVTIVFLFSYACKLSGLLLLLLLPSQHRQLQDLKRDGITSSFAATTVLAVAGFGLVFSVTSNLLAVFPATKCFRIAGGNGEVGPDGWCQH</sequence>
<comment type="subcellular location">
    <subcellularLocation>
        <location evidence="1">Membrane</location>
        <topology evidence="1">Multi-pass membrane protein</topology>
    </subcellularLocation>
</comment>
<feature type="transmembrane region" description="Helical" evidence="7">
    <location>
        <begin position="225"/>
        <end position="247"/>
    </location>
</feature>
<evidence type="ECO:0008006" key="10">
    <source>
        <dbReference type="Google" id="ProtNLM"/>
    </source>
</evidence>
<dbReference type="GO" id="GO:0016020">
    <property type="term" value="C:membrane"/>
    <property type="evidence" value="ECO:0007669"/>
    <property type="project" value="UniProtKB-SubCell"/>
</dbReference>
<name>A0A6G0XYA0_9STRA</name>
<keyword evidence="4 7" id="KW-0812">Transmembrane</keyword>
<evidence type="ECO:0000313" key="9">
    <source>
        <dbReference type="Proteomes" id="UP000481153"/>
    </source>
</evidence>
<feature type="transmembrane region" description="Helical" evidence="7">
    <location>
        <begin position="49"/>
        <end position="71"/>
    </location>
</feature>
<evidence type="ECO:0000256" key="3">
    <source>
        <dbReference type="ARBA" id="ARBA00022448"/>
    </source>
</evidence>
<protein>
    <recommendedName>
        <fullName evidence="10">Major facilitator superfamily associated domain-containing protein</fullName>
    </recommendedName>
</protein>
<comment type="caution">
    <text evidence="8">The sequence shown here is derived from an EMBL/GenBank/DDBJ whole genome shotgun (WGS) entry which is preliminary data.</text>
</comment>
<evidence type="ECO:0000313" key="8">
    <source>
        <dbReference type="EMBL" id="KAF0745584.1"/>
    </source>
</evidence>
<feature type="transmembrane region" description="Helical" evidence="7">
    <location>
        <begin position="489"/>
        <end position="510"/>
    </location>
</feature>
<evidence type="ECO:0000256" key="5">
    <source>
        <dbReference type="ARBA" id="ARBA00022989"/>
    </source>
</evidence>
<evidence type="ECO:0000256" key="7">
    <source>
        <dbReference type="SAM" id="Phobius"/>
    </source>
</evidence>
<dbReference type="AlphaFoldDB" id="A0A6G0XYA0"/>
<feature type="transmembrane region" description="Helical" evidence="7">
    <location>
        <begin position="259"/>
        <end position="279"/>
    </location>
</feature>
<keyword evidence="3" id="KW-0813">Transport</keyword>
<keyword evidence="5 7" id="KW-1133">Transmembrane helix</keyword>
<dbReference type="InterPro" id="IPR039309">
    <property type="entry name" value="BT1"/>
</dbReference>
<organism evidence="8 9">
    <name type="scientific">Aphanomyces euteiches</name>
    <dbReference type="NCBI Taxonomy" id="100861"/>
    <lineage>
        <taxon>Eukaryota</taxon>
        <taxon>Sar</taxon>
        <taxon>Stramenopiles</taxon>
        <taxon>Oomycota</taxon>
        <taxon>Saprolegniomycetes</taxon>
        <taxon>Saprolegniales</taxon>
        <taxon>Verrucalvaceae</taxon>
        <taxon>Aphanomyces</taxon>
    </lineage>
</organism>
<gene>
    <name evidence="8" type="ORF">Ae201684_000039</name>
</gene>
<dbReference type="SUPFAM" id="SSF103473">
    <property type="entry name" value="MFS general substrate transporter"/>
    <property type="match status" value="1"/>
</dbReference>
<proteinExistence type="inferred from homology"/>
<feature type="transmembrane region" description="Helical" evidence="7">
    <location>
        <begin position="181"/>
        <end position="204"/>
    </location>
</feature>
<evidence type="ECO:0000256" key="2">
    <source>
        <dbReference type="ARBA" id="ARBA00007015"/>
    </source>
</evidence>
<feature type="transmembrane region" description="Helical" evidence="7">
    <location>
        <begin position="382"/>
        <end position="406"/>
    </location>
</feature>
<dbReference type="InterPro" id="IPR036259">
    <property type="entry name" value="MFS_trans_sf"/>
</dbReference>
<keyword evidence="6 7" id="KW-0472">Membrane</keyword>
<dbReference type="VEuPathDB" id="FungiDB:AeMF1_000730"/>
<reference evidence="8 9" key="1">
    <citation type="submission" date="2019-07" db="EMBL/GenBank/DDBJ databases">
        <title>Genomics analysis of Aphanomyces spp. identifies a new class of oomycete effector associated with host adaptation.</title>
        <authorList>
            <person name="Gaulin E."/>
        </authorList>
    </citation>
    <scope>NUCLEOTIDE SEQUENCE [LARGE SCALE GENOMIC DNA]</scope>
    <source>
        <strain evidence="8 9">ATCC 201684</strain>
    </source>
</reference>
<accession>A0A6G0XYA0</accession>
<dbReference type="PANTHER" id="PTHR31585:SF5">
    <property type="entry name" value="RNA-BINDING S4 DOMAIN-CONTAINING PROTEIN"/>
    <property type="match status" value="1"/>
</dbReference>
<dbReference type="Proteomes" id="UP000481153">
    <property type="component" value="Unassembled WGS sequence"/>
</dbReference>
<dbReference type="EMBL" id="VJMJ01000001">
    <property type="protein sequence ID" value="KAF0745584.1"/>
    <property type="molecule type" value="Genomic_DNA"/>
</dbReference>
<dbReference type="Pfam" id="PF03092">
    <property type="entry name" value="BT1"/>
    <property type="match status" value="1"/>
</dbReference>
<feature type="transmembrane region" description="Helical" evidence="7">
    <location>
        <begin position="353"/>
        <end position="370"/>
    </location>
</feature>
<feature type="transmembrane region" description="Helical" evidence="7">
    <location>
        <begin position="118"/>
        <end position="138"/>
    </location>
</feature>
<feature type="transmembrane region" description="Helical" evidence="7">
    <location>
        <begin position="530"/>
        <end position="555"/>
    </location>
</feature>
<comment type="similarity">
    <text evidence="2">Belongs to the major facilitator superfamily. Folate-biopterin transporter (TC 2.A.71) family.</text>
</comment>